<evidence type="ECO:0000313" key="5">
    <source>
        <dbReference type="EMBL" id="MEA5478773.1"/>
    </source>
</evidence>
<dbReference type="PANTHER" id="PTHR42832:SF2">
    <property type="entry name" value="ASPARTATE TRANSAMINASE"/>
    <property type="match status" value="1"/>
</dbReference>
<feature type="domain" description="Aminotransferase class I/classII large" evidence="4">
    <location>
        <begin position="48"/>
        <end position="392"/>
    </location>
</feature>
<keyword evidence="6" id="KW-1185">Reference proteome</keyword>
<dbReference type="InterPro" id="IPR004839">
    <property type="entry name" value="Aminotransferase_I/II_large"/>
</dbReference>
<dbReference type="SUPFAM" id="SSF53383">
    <property type="entry name" value="PLP-dependent transferases"/>
    <property type="match status" value="1"/>
</dbReference>
<evidence type="ECO:0000313" key="6">
    <source>
        <dbReference type="Proteomes" id="UP001301388"/>
    </source>
</evidence>
<protein>
    <submittedName>
        <fullName evidence="5">LL-diaminopimelate aminotransferase</fullName>
        <ecNumber evidence="5">2.6.1.83</ecNumber>
    </submittedName>
</protein>
<dbReference type="InterPro" id="IPR015424">
    <property type="entry name" value="PyrdxlP-dep_Trfase"/>
</dbReference>
<dbReference type="PANTHER" id="PTHR42832">
    <property type="entry name" value="AMINO ACID AMINOTRANSFERASE"/>
    <property type="match status" value="1"/>
</dbReference>
<dbReference type="Gene3D" id="3.40.640.10">
    <property type="entry name" value="Type I PLP-dependent aspartate aminotransferase-like (Major domain)"/>
    <property type="match status" value="1"/>
</dbReference>
<evidence type="ECO:0000256" key="3">
    <source>
        <dbReference type="ARBA" id="ARBA00022679"/>
    </source>
</evidence>
<sequence length="404" mass="44534">MLPIPFTQYLLSFMQFADRLQPLQSNVFADMDIAKSQVKASGMSIIDLSLGSSDLPTDAFILEAIATALKDPITHGYSLFGSTVDFRETVAAWMQKKFGITVDPEAEVLPLIGSQEGTAHLPLALLNPNDFALLQDPGYPSHYGGIHLAGGQVYGMPLLAENDFLPVFTDIPETVLSQAKMMVLSYPHNPTAATATLEFFQSTVSFCQKHNLALVHDFPYVDLVFDGSTPPSMLQADRALSVSIEFFTMSKSYNMGGFRVGFAVGNRELIKALRQIKAVVDFNQYQGIMRGAIKALNGDHTTIERVVTTFQERRNVMLESLKAIGWEVPHPTATMYLWAKLPDRYVHSSMEFCLDLIKSTGVALAPGSGFGKHGEGYVRFALVHPTEVLREASIKIGEFLHFQS</sequence>
<dbReference type="EC" id="2.6.1.83" evidence="5"/>
<evidence type="ECO:0000259" key="4">
    <source>
        <dbReference type="Pfam" id="PF00155"/>
    </source>
</evidence>
<dbReference type="InterPro" id="IPR050881">
    <property type="entry name" value="LL-DAP_aminotransferase"/>
</dbReference>
<keyword evidence="2 5" id="KW-0032">Aminotransferase</keyword>
<organism evidence="5 6">
    <name type="scientific">Pseudanabaena galeata UHCC 0370</name>
    <dbReference type="NCBI Taxonomy" id="3110310"/>
    <lineage>
        <taxon>Bacteria</taxon>
        <taxon>Bacillati</taxon>
        <taxon>Cyanobacteriota</taxon>
        <taxon>Cyanophyceae</taxon>
        <taxon>Pseudanabaenales</taxon>
        <taxon>Pseudanabaenaceae</taxon>
        <taxon>Pseudanabaena</taxon>
    </lineage>
</organism>
<dbReference type="GO" id="GO:0010285">
    <property type="term" value="F:L,L-diaminopimelate aminotransferase activity"/>
    <property type="evidence" value="ECO:0007669"/>
    <property type="project" value="UniProtKB-EC"/>
</dbReference>
<dbReference type="Proteomes" id="UP001301388">
    <property type="component" value="Unassembled WGS sequence"/>
</dbReference>
<keyword evidence="3 5" id="KW-0808">Transferase</keyword>
<comment type="cofactor">
    <cofactor evidence="1">
        <name>pyridoxal 5'-phosphate</name>
        <dbReference type="ChEBI" id="CHEBI:597326"/>
    </cofactor>
</comment>
<dbReference type="InterPro" id="IPR015422">
    <property type="entry name" value="PyrdxlP-dep_Trfase_small"/>
</dbReference>
<dbReference type="CDD" id="cd00609">
    <property type="entry name" value="AAT_like"/>
    <property type="match status" value="1"/>
</dbReference>
<dbReference type="NCBIfam" id="NF005613">
    <property type="entry name" value="PRK07366.1"/>
    <property type="match status" value="1"/>
</dbReference>
<dbReference type="Gene3D" id="3.90.1150.10">
    <property type="entry name" value="Aspartate Aminotransferase, domain 1"/>
    <property type="match status" value="1"/>
</dbReference>
<dbReference type="InterPro" id="IPR015421">
    <property type="entry name" value="PyrdxlP-dep_Trfase_major"/>
</dbReference>
<reference evidence="5 6" key="1">
    <citation type="submission" date="2023-12" db="EMBL/GenBank/DDBJ databases">
        <title>Baltic Sea Cyanobacteria.</title>
        <authorList>
            <person name="Delbaje E."/>
            <person name="Fewer D.P."/>
            <person name="Shishido T.K."/>
        </authorList>
    </citation>
    <scope>NUCLEOTIDE SEQUENCE [LARGE SCALE GENOMIC DNA]</scope>
    <source>
        <strain evidence="5 6">UHCC 0370</strain>
    </source>
</reference>
<accession>A0ABU5TL91</accession>
<proteinExistence type="predicted"/>
<dbReference type="EMBL" id="JAYGIE010000078">
    <property type="protein sequence ID" value="MEA5478773.1"/>
    <property type="molecule type" value="Genomic_DNA"/>
</dbReference>
<comment type="caution">
    <text evidence="5">The sequence shown here is derived from an EMBL/GenBank/DDBJ whole genome shotgun (WGS) entry which is preliminary data.</text>
</comment>
<name>A0ABU5TL91_9CYAN</name>
<dbReference type="Pfam" id="PF00155">
    <property type="entry name" value="Aminotran_1_2"/>
    <property type="match status" value="1"/>
</dbReference>
<gene>
    <name evidence="5" type="ORF">VB774_14190</name>
</gene>
<evidence type="ECO:0000256" key="2">
    <source>
        <dbReference type="ARBA" id="ARBA00022576"/>
    </source>
</evidence>
<evidence type="ECO:0000256" key="1">
    <source>
        <dbReference type="ARBA" id="ARBA00001933"/>
    </source>
</evidence>